<keyword evidence="5" id="KW-1185">Reference proteome</keyword>
<dbReference type="RefSeq" id="WP_269894849.1">
    <property type="nucleotide sequence ID" value="NZ_JAPZPY010000006.1"/>
</dbReference>
<reference evidence="4" key="1">
    <citation type="submission" date="2022-12" db="EMBL/GenBank/DDBJ databases">
        <authorList>
            <person name="Deng Y."/>
            <person name="Zhang Y.-Q."/>
        </authorList>
    </citation>
    <scope>NUCLEOTIDE SEQUENCE</scope>
    <source>
        <strain evidence="4">CPCC 205372</strain>
    </source>
</reference>
<dbReference type="InterPro" id="IPR038332">
    <property type="entry name" value="PPE_sf"/>
</dbReference>
<dbReference type="Pfam" id="PF00823">
    <property type="entry name" value="PPE"/>
    <property type="match status" value="1"/>
</dbReference>
<dbReference type="Gene3D" id="1.20.1260.20">
    <property type="entry name" value="PPE superfamily"/>
    <property type="match status" value="1"/>
</dbReference>
<evidence type="ECO:0000313" key="4">
    <source>
        <dbReference type="EMBL" id="MCZ8380193.1"/>
    </source>
</evidence>
<evidence type="ECO:0000256" key="1">
    <source>
        <dbReference type="ARBA" id="ARBA00010652"/>
    </source>
</evidence>
<feature type="compositionally biased region" description="Gly residues" evidence="2">
    <location>
        <begin position="193"/>
        <end position="207"/>
    </location>
</feature>
<evidence type="ECO:0000259" key="3">
    <source>
        <dbReference type="Pfam" id="PF00823"/>
    </source>
</evidence>
<gene>
    <name evidence="4" type="ORF">O6P37_15070</name>
</gene>
<comment type="similarity">
    <text evidence="1">Belongs to the mycobacterial PPE family.</text>
</comment>
<feature type="compositionally biased region" description="Pro residues" evidence="2">
    <location>
        <begin position="169"/>
        <end position="178"/>
    </location>
</feature>
<comment type="caution">
    <text evidence="4">The sequence shown here is derived from an EMBL/GenBank/DDBJ whole genome shotgun (WGS) entry which is preliminary data.</text>
</comment>
<name>A0ABT4PUG9_9MYCO</name>
<proteinExistence type="inferred from homology"/>
<dbReference type="InterPro" id="IPR000030">
    <property type="entry name" value="PPE_dom"/>
</dbReference>
<evidence type="ECO:0000256" key="2">
    <source>
        <dbReference type="SAM" id="MobiDB-lite"/>
    </source>
</evidence>
<feature type="region of interest" description="Disordered" evidence="2">
    <location>
        <begin position="317"/>
        <end position="355"/>
    </location>
</feature>
<organism evidence="4 5">
    <name type="scientific">Mycobacterium hippophais</name>
    <dbReference type="NCBI Taxonomy" id="3016340"/>
    <lineage>
        <taxon>Bacteria</taxon>
        <taxon>Bacillati</taxon>
        <taxon>Actinomycetota</taxon>
        <taxon>Actinomycetes</taxon>
        <taxon>Mycobacteriales</taxon>
        <taxon>Mycobacteriaceae</taxon>
        <taxon>Mycobacterium</taxon>
    </lineage>
</organism>
<dbReference type="EMBL" id="JAPZPY010000006">
    <property type="protein sequence ID" value="MCZ8380193.1"/>
    <property type="molecule type" value="Genomic_DNA"/>
</dbReference>
<dbReference type="SUPFAM" id="SSF140459">
    <property type="entry name" value="PE/PPE dimer-like"/>
    <property type="match status" value="1"/>
</dbReference>
<accession>A0ABT4PUG9</accession>
<protein>
    <submittedName>
        <fullName evidence="4">PPE domain-containing protein</fullName>
    </submittedName>
</protein>
<sequence length="355" mass="35973">MGYTGVVWESRTTEQLARDLTDGPGPAPIGEAGASWQRIANGFTAAADDYRLVLDRVRSAWDSAHSPEVVARLQELGEWLHAKALNAAANGQRAESAAVAATVAILAMPTVGEAVEAKAQHDMMASLAAYNGAILTGTFAEFDAAATADQANAAAVMAQYEAAVEPLATPWPEPPPPHVVNGSAQRAEQAAAGAGGAAAAAGGGGGVAVPPTPLGARTASDIRSTDREHQPRRVSYVSAAGTGVGGVPYAPFAPMARGMDGDREYESARPPTTLAGGGETGAGLSAQGPTWLPAAQINDAPAMVDSVSWAPDTGVFDGLADSGADATEVESPRTLEPLSDRWVSPAVLGGGSEDE</sequence>
<dbReference type="Proteomes" id="UP001142153">
    <property type="component" value="Unassembled WGS sequence"/>
</dbReference>
<evidence type="ECO:0000313" key="5">
    <source>
        <dbReference type="Proteomes" id="UP001142153"/>
    </source>
</evidence>
<feature type="domain" description="PPE" evidence="3">
    <location>
        <begin position="8"/>
        <end position="171"/>
    </location>
</feature>
<feature type="region of interest" description="Disordered" evidence="2">
    <location>
        <begin position="169"/>
        <end position="233"/>
    </location>
</feature>